<keyword evidence="1" id="KW-1133">Transmembrane helix</keyword>
<organism evidence="2 3">
    <name type="scientific">Chroococcidiopsis cubana SAG 39.79</name>
    <dbReference type="NCBI Taxonomy" id="388085"/>
    <lineage>
        <taxon>Bacteria</taxon>
        <taxon>Bacillati</taxon>
        <taxon>Cyanobacteriota</taxon>
        <taxon>Cyanophyceae</taxon>
        <taxon>Chroococcidiopsidales</taxon>
        <taxon>Chroococcidiopsidaceae</taxon>
        <taxon>Chroococcidiopsis</taxon>
    </lineage>
</organism>
<sequence>MHEHRTEAQTNSDSQASYSSLYKLVNNVLSMMVMFAACLLICHTPSLMNAFLGHFSH</sequence>
<dbReference type="RefSeq" id="WP_158631716.1">
    <property type="nucleotide sequence ID" value="NZ_JAVKZF010000005.1"/>
</dbReference>
<accession>A0AB37UV89</accession>
<gene>
    <name evidence="2" type="ORF">DSM107010_01980</name>
</gene>
<feature type="transmembrane region" description="Helical" evidence="1">
    <location>
        <begin position="28"/>
        <end position="52"/>
    </location>
</feature>
<dbReference type="AlphaFoldDB" id="A0AB37UV89"/>
<evidence type="ECO:0000313" key="2">
    <source>
        <dbReference type="EMBL" id="RUT14652.1"/>
    </source>
</evidence>
<keyword evidence="1" id="KW-0472">Membrane</keyword>
<dbReference type="EMBL" id="RSCK01000001">
    <property type="protein sequence ID" value="RUT14652.1"/>
    <property type="molecule type" value="Genomic_DNA"/>
</dbReference>
<proteinExistence type="predicted"/>
<name>A0AB37UV89_9CYAN</name>
<evidence type="ECO:0000313" key="3">
    <source>
        <dbReference type="Proteomes" id="UP000282574"/>
    </source>
</evidence>
<protein>
    <submittedName>
        <fullName evidence="2">Uncharacterized protein</fullName>
    </submittedName>
</protein>
<dbReference type="Proteomes" id="UP000282574">
    <property type="component" value="Unassembled WGS sequence"/>
</dbReference>
<evidence type="ECO:0000256" key="1">
    <source>
        <dbReference type="SAM" id="Phobius"/>
    </source>
</evidence>
<reference evidence="2 3" key="1">
    <citation type="journal article" date="2019" name="Genome Biol. Evol.">
        <title>Day and night: Metabolic profiles and evolutionary relationships of six axenic non-marine cyanobacteria.</title>
        <authorList>
            <person name="Will S.E."/>
            <person name="Henke P."/>
            <person name="Boedeker C."/>
            <person name="Huang S."/>
            <person name="Brinkmann H."/>
            <person name="Rohde M."/>
            <person name="Jarek M."/>
            <person name="Friedl T."/>
            <person name="Seufert S."/>
            <person name="Schumacher M."/>
            <person name="Overmann J."/>
            <person name="Neumann-Schaal M."/>
            <person name="Petersen J."/>
        </authorList>
    </citation>
    <scope>NUCLEOTIDE SEQUENCE [LARGE SCALE GENOMIC DNA]</scope>
    <source>
        <strain evidence="2 3">SAG 39.79</strain>
    </source>
</reference>
<comment type="caution">
    <text evidence="2">The sequence shown here is derived from an EMBL/GenBank/DDBJ whole genome shotgun (WGS) entry which is preliminary data.</text>
</comment>
<keyword evidence="3" id="KW-1185">Reference proteome</keyword>
<keyword evidence="1" id="KW-0812">Transmembrane</keyword>